<dbReference type="GO" id="GO:0008168">
    <property type="term" value="F:methyltransferase activity"/>
    <property type="evidence" value="ECO:0007669"/>
    <property type="project" value="UniProtKB-KW"/>
</dbReference>
<dbReference type="GO" id="GO:0032259">
    <property type="term" value="P:methylation"/>
    <property type="evidence" value="ECO:0007669"/>
    <property type="project" value="UniProtKB-KW"/>
</dbReference>
<comment type="caution">
    <text evidence="1">The sequence shown here is derived from an EMBL/GenBank/DDBJ whole genome shotgun (WGS) entry which is preliminary data.</text>
</comment>
<sequence>MEIYNDINGDLANLFRCVKFYFGELQGELYFMLSSRELFHGFAS</sequence>
<evidence type="ECO:0000313" key="1">
    <source>
        <dbReference type="EMBL" id="CDL90958.1"/>
    </source>
</evidence>
<evidence type="ECO:0000313" key="2">
    <source>
        <dbReference type="Proteomes" id="UP000019482"/>
    </source>
</evidence>
<dbReference type="EMBL" id="CBXI010000014">
    <property type="protein sequence ID" value="CDL90958.1"/>
    <property type="molecule type" value="Genomic_DNA"/>
</dbReference>
<reference evidence="1 2" key="1">
    <citation type="journal article" date="2015" name="Genome Announc.">
        <title>Draft Genome Sequence of Clostridium tyrobutyricum Strain DIVETGP, Isolated from Cow's Milk for Grana Padano Production.</title>
        <authorList>
            <person name="Soggiu A."/>
            <person name="Piras C."/>
            <person name="Gaiarsa S."/>
            <person name="Sassera D."/>
            <person name="Roncada P."/>
            <person name="Bendixen E."/>
            <person name="Brasca M."/>
            <person name="Bonizzi L."/>
        </authorList>
    </citation>
    <scope>NUCLEOTIDE SEQUENCE [LARGE SCALE GENOMIC DNA]</scope>
    <source>
        <strain evidence="1 2">DIVETGP</strain>
    </source>
</reference>
<dbReference type="Proteomes" id="UP000019482">
    <property type="component" value="Unassembled WGS sequence"/>
</dbReference>
<keyword evidence="2" id="KW-1185">Reference proteome</keyword>
<accession>W6N3C7</accession>
<proteinExistence type="predicted"/>
<keyword evidence="1" id="KW-0808">Transferase</keyword>
<gene>
    <name evidence="1" type="ORF">CTDIVETGP_1028</name>
</gene>
<dbReference type="AlphaFoldDB" id="W6N3C7"/>
<name>W6N3C7_CLOTY</name>
<organism evidence="1 2">
    <name type="scientific">Clostridium tyrobutyricum DIVETGP</name>
    <dbReference type="NCBI Taxonomy" id="1408889"/>
    <lineage>
        <taxon>Bacteria</taxon>
        <taxon>Bacillati</taxon>
        <taxon>Bacillota</taxon>
        <taxon>Clostridia</taxon>
        <taxon>Eubacteriales</taxon>
        <taxon>Clostridiaceae</taxon>
        <taxon>Clostridium</taxon>
    </lineage>
</organism>
<keyword evidence="1" id="KW-0489">Methyltransferase</keyword>
<protein>
    <submittedName>
        <fullName evidence="1">Predicted DNA methylase</fullName>
    </submittedName>
</protein>